<dbReference type="InterPro" id="IPR047216">
    <property type="entry name" value="Endonuclease_DUF559_bact"/>
</dbReference>
<feature type="domain" description="DUF559" evidence="1">
    <location>
        <begin position="1"/>
        <end position="70"/>
    </location>
</feature>
<evidence type="ECO:0000313" key="2">
    <source>
        <dbReference type="EMBL" id="PIP33811.1"/>
    </source>
</evidence>
<evidence type="ECO:0000259" key="1">
    <source>
        <dbReference type="Pfam" id="PF04480"/>
    </source>
</evidence>
<dbReference type="PANTHER" id="PTHR38590:SF1">
    <property type="entry name" value="BLL0828 PROTEIN"/>
    <property type="match status" value="1"/>
</dbReference>
<gene>
    <name evidence="2" type="ORF">COX22_02380</name>
</gene>
<dbReference type="CDD" id="cd01038">
    <property type="entry name" value="Endonuclease_DUF559"/>
    <property type="match status" value="1"/>
</dbReference>
<reference evidence="2 3" key="1">
    <citation type="submission" date="2017-09" db="EMBL/GenBank/DDBJ databases">
        <title>Depth-based differentiation of microbial function through sediment-hosted aquifers and enrichment of novel symbionts in the deep terrestrial subsurface.</title>
        <authorList>
            <person name="Probst A.J."/>
            <person name="Ladd B."/>
            <person name="Jarett J.K."/>
            <person name="Geller-Mcgrath D.E."/>
            <person name="Sieber C.M."/>
            <person name="Emerson J.B."/>
            <person name="Anantharaman K."/>
            <person name="Thomas B.C."/>
            <person name="Malmstrom R."/>
            <person name="Stieglmeier M."/>
            <person name="Klingl A."/>
            <person name="Woyke T."/>
            <person name="Ryan C.M."/>
            <person name="Banfield J.F."/>
        </authorList>
    </citation>
    <scope>NUCLEOTIDE SEQUENCE [LARGE SCALE GENOMIC DNA]</scope>
    <source>
        <strain evidence="2">CG23_combo_of_CG06-09_8_20_14_all_49_15</strain>
    </source>
</reference>
<dbReference type="Gene3D" id="3.40.960.10">
    <property type="entry name" value="VSR Endonuclease"/>
    <property type="match status" value="1"/>
</dbReference>
<dbReference type="Proteomes" id="UP000230729">
    <property type="component" value="Unassembled WGS sequence"/>
</dbReference>
<dbReference type="AlphaFoldDB" id="A0A2G9ZL34"/>
<evidence type="ECO:0000313" key="3">
    <source>
        <dbReference type="Proteomes" id="UP000230729"/>
    </source>
</evidence>
<dbReference type="InterPro" id="IPR011335">
    <property type="entry name" value="Restrct_endonuc-II-like"/>
</dbReference>
<dbReference type="PANTHER" id="PTHR38590">
    <property type="entry name" value="BLL0828 PROTEIN"/>
    <property type="match status" value="1"/>
</dbReference>
<dbReference type="SUPFAM" id="SSF52980">
    <property type="entry name" value="Restriction endonuclease-like"/>
    <property type="match status" value="1"/>
</dbReference>
<protein>
    <recommendedName>
        <fullName evidence="1">DUF559 domain-containing protein</fullName>
    </recommendedName>
</protein>
<name>A0A2G9ZL34_9BACT</name>
<comment type="caution">
    <text evidence="2">The sequence shown here is derived from an EMBL/GenBank/DDBJ whole genome shotgun (WGS) entry which is preliminary data.</text>
</comment>
<dbReference type="Pfam" id="PF04480">
    <property type="entry name" value="DUF559"/>
    <property type="match status" value="1"/>
</dbReference>
<dbReference type="EMBL" id="PCSD01000050">
    <property type="protein sequence ID" value="PIP33811.1"/>
    <property type="molecule type" value="Genomic_DNA"/>
</dbReference>
<dbReference type="InterPro" id="IPR007569">
    <property type="entry name" value="DUF559"/>
</dbReference>
<accession>A0A2G9ZL34</accession>
<proteinExistence type="predicted"/>
<sequence>MGHYIADFCCPRQKLVIEIDGSVHNGQEQKSYDHDRAQDIEALGFGVLRFNNSEVINQTKQVIEKIRQRLK</sequence>
<organism evidence="2 3">
    <name type="scientific">Candidatus Falkowbacteria bacterium CG23_combo_of_CG06-09_8_20_14_all_49_15</name>
    <dbReference type="NCBI Taxonomy" id="1974572"/>
    <lineage>
        <taxon>Bacteria</taxon>
        <taxon>Candidatus Falkowiibacteriota</taxon>
    </lineage>
</organism>